<dbReference type="EMBL" id="CP019724">
    <property type="protein sequence ID" value="AQS66165.1"/>
    <property type="molecule type" value="Genomic_DNA"/>
</dbReference>
<sequence length="193" mass="20940">MSPATPPYPARGAASYWEPVWQRGRRFRAIDRTETEALGRHLGTGRGRPALDIGCGEGALTAHLAALGYRSVGVDCSPTAVALARTRHPAADIRVFDFDADDAAGLPHPAFAVITCRLVYRWAADKPGFLSRVRALLAPGGVFWVVTSVHDPARGAPRSWDCDAPDVELLTTGWSRVDVHELDPSFHCYGLRP</sequence>
<dbReference type="PANTHER" id="PTHR43861">
    <property type="entry name" value="TRANS-ACONITATE 2-METHYLTRANSFERASE-RELATED"/>
    <property type="match status" value="1"/>
</dbReference>
<protein>
    <submittedName>
        <fullName evidence="2">SAM-dependent methyltransferase</fullName>
    </submittedName>
</protein>
<accession>A0A1S6J336</accession>
<evidence type="ECO:0000259" key="1">
    <source>
        <dbReference type="Pfam" id="PF08242"/>
    </source>
</evidence>
<organism evidence="2 3">
    <name type="scientific">Streptomyces pactum</name>
    <dbReference type="NCBI Taxonomy" id="68249"/>
    <lineage>
        <taxon>Bacteria</taxon>
        <taxon>Bacillati</taxon>
        <taxon>Actinomycetota</taxon>
        <taxon>Actinomycetes</taxon>
        <taxon>Kitasatosporales</taxon>
        <taxon>Streptomycetaceae</taxon>
        <taxon>Streptomyces</taxon>
    </lineage>
</organism>
<dbReference type="Gene3D" id="3.40.50.150">
    <property type="entry name" value="Vaccinia Virus protein VP39"/>
    <property type="match status" value="1"/>
</dbReference>
<keyword evidence="2" id="KW-0489">Methyltransferase</keyword>
<dbReference type="GO" id="GO:0008168">
    <property type="term" value="F:methyltransferase activity"/>
    <property type="evidence" value="ECO:0007669"/>
    <property type="project" value="UniProtKB-KW"/>
</dbReference>
<dbReference type="CDD" id="cd02440">
    <property type="entry name" value="AdoMet_MTases"/>
    <property type="match status" value="1"/>
</dbReference>
<keyword evidence="3" id="KW-1185">Reference proteome</keyword>
<dbReference type="Pfam" id="PF08242">
    <property type="entry name" value="Methyltransf_12"/>
    <property type="match status" value="1"/>
</dbReference>
<dbReference type="KEGG" id="spac:B1H29_03725"/>
<dbReference type="InterPro" id="IPR029063">
    <property type="entry name" value="SAM-dependent_MTases_sf"/>
</dbReference>
<dbReference type="RefSeq" id="WP_055421124.1">
    <property type="nucleotide sequence ID" value="NZ_CP019724.1"/>
</dbReference>
<dbReference type="GO" id="GO:0017000">
    <property type="term" value="P:antibiotic biosynthetic process"/>
    <property type="evidence" value="ECO:0007669"/>
    <property type="project" value="UniProtKB-ARBA"/>
</dbReference>
<gene>
    <name evidence="2" type="ORF">B1H29_03725</name>
</gene>
<feature type="domain" description="Methyltransferase type 12" evidence="1">
    <location>
        <begin position="51"/>
        <end position="143"/>
    </location>
</feature>
<evidence type="ECO:0000313" key="2">
    <source>
        <dbReference type="EMBL" id="AQS66165.1"/>
    </source>
</evidence>
<dbReference type="Proteomes" id="UP000189443">
    <property type="component" value="Chromosome"/>
</dbReference>
<reference evidence="2 3" key="1">
    <citation type="submission" date="2017-02" db="EMBL/GenBank/DDBJ databases">
        <title>Streptomyces pactum ACT12 Genome sequencing and assembly.</title>
        <authorList>
            <person name="Xue Q."/>
            <person name="Yan X."/>
            <person name="Jia L."/>
            <person name="Yan H."/>
        </authorList>
    </citation>
    <scope>NUCLEOTIDE SEQUENCE [LARGE SCALE GENOMIC DNA]</scope>
    <source>
        <strain evidence="2 3">ACT12</strain>
    </source>
</reference>
<evidence type="ECO:0000313" key="3">
    <source>
        <dbReference type="Proteomes" id="UP000189443"/>
    </source>
</evidence>
<keyword evidence="2" id="KW-0808">Transferase</keyword>
<dbReference type="GO" id="GO:0032259">
    <property type="term" value="P:methylation"/>
    <property type="evidence" value="ECO:0007669"/>
    <property type="project" value="UniProtKB-KW"/>
</dbReference>
<dbReference type="InterPro" id="IPR013217">
    <property type="entry name" value="Methyltransf_12"/>
</dbReference>
<proteinExistence type="predicted"/>
<dbReference type="OrthoDB" id="4035289at2"/>
<name>A0A1S6J336_9ACTN</name>
<dbReference type="SUPFAM" id="SSF53335">
    <property type="entry name" value="S-adenosyl-L-methionine-dependent methyltransferases"/>
    <property type="match status" value="1"/>
</dbReference>
<dbReference type="AlphaFoldDB" id="A0A1S6J336"/>